<keyword evidence="2" id="KW-1185">Reference proteome</keyword>
<proteinExistence type="predicted"/>
<name>A0ABT7TG56_9MICO</name>
<dbReference type="EMBL" id="JAUCMM010000003">
    <property type="protein sequence ID" value="MDM7887897.1"/>
    <property type="molecule type" value="Genomic_DNA"/>
</dbReference>
<dbReference type="RefSeq" id="WP_289469617.1">
    <property type="nucleotide sequence ID" value="NZ_JAUCMM010000003.1"/>
</dbReference>
<evidence type="ECO:0000313" key="2">
    <source>
        <dbReference type="Proteomes" id="UP001235720"/>
    </source>
</evidence>
<gene>
    <name evidence="1" type="ORF">QUG98_05450</name>
</gene>
<sequence>MTTATVSSSITTDGATWLLVPHPDEEDTAWRAETLELFDAVVRLDDERPEHRTAERLDTVAALDTLLAFRAGLGPGQRLVASLAVPGNWPLPVVVTVGLAEGGTAELLDLAGATGGLPVEPPSVDELPEHVGGEGPVVTRYDLDDDGAIWATVCAVRRSDGVDTHVLWRTTDLGLVPVFAPLVVDLLATVENEVHA</sequence>
<dbReference type="Proteomes" id="UP001235720">
    <property type="component" value="Unassembled WGS sequence"/>
</dbReference>
<reference evidence="1 2" key="1">
    <citation type="submission" date="2023-06" db="EMBL/GenBank/DDBJ databases">
        <authorList>
            <person name="Feng G."/>
            <person name="Li J."/>
            <person name="Zhu H."/>
        </authorList>
    </citation>
    <scope>NUCLEOTIDE SEQUENCE [LARGE SCALE GENOMIC DNA]</scope>
    <source>
        <strain evidence="1 2">RHCJP20</strain>
    </source>
</reference>
<organism evidence="1 2">
    <name type="scientific">Curtobacterium subtropicum</name>
    <dbReference type="NCBI Taxonomy" id="3055138"/>
    <lineage>
        <taxon>Bacteria</taxon>
        <taxon>Bacillati</taxon>
        <taxon>Actinomycetota</taxon>
        <taxon>Actinomycetes</taxon>
        <taxon>Micrococcales</taxon>
        <taxon>Microbacteriaceae</taxon>
        <taxon>Curtobacterium</taxon>
    </lineage>
</organism>
<accession>A0ABT7TG56</accession>
<evidence type="ECO:0000313" key="1">
    <source>
        <dbReference type="EMBL" id="MDM7887897.1"/>
    </source>
</evidence>
<protein>
    <submittedName>
        <fullName evidence="1">Uncharacterized protein</fullName>
    </submittedName>
</protein>
<comment type="caution">
    <text evidence="1">The sequence shown here is derived from an EMBL/GenBank/DDBJ whole genome shotgun (WGS) entry which is preliminary data.</text>
</comment>